<reference evidence="2" key="1">
    <citation type="submission" date="2007-11" db="EMBL/GenBank/DDBJ databases">
        <authorList>
            <person name="Fulton L."/>
            <person name="Clifton S."/>
            <person name="Fulton B."/>
            <person name="Xu J."/>
            <person name="Minx P."/>
            <person name="Pepin K.H."/>
            <person name="Johnson M."/>
            <person name="Thiruvilangam P."/>
            <person name="Bhonagiri V."/>
            <person name="Nash W.E."/>
            <person name="Mardis E.R."/>
            <person name="Wilson R.K."/>
        </authorList>
    </citation>
    <scope>NUCLEOTIDE SEQUENCE [LARGE SCALE GENOMIC DNA]</scope>
    <source>
        <strain evidence="2">DSM 17241</strain>
    </source>
</reference>
<dbReference type="AlphaFoldDB" id="B0PBJ0"/>
<accession>B0PBJ0</accession>
<evidence type="ECO:0000313" key="2">
    <source>
        <dbReference type="EMBL" id="EDS10966.1"/>
    </source>
</evidence>
<keyword evidence="3" id="KW-1185">Reference proteome</keyword>
<comment type="caution">
    <text evidence="2">The sequence shown here is derived from an EMBL/GenBank/DDBJ whole genome shotgun (WGS) entry which is preliminary data.</text>
</comment>
<evidence type="ECO:0000313" key="3">
    <source>
        <dbReference type="Proteomes" id="UP000003803"/>
    </source>
</evidence>
<dbReference type="EMBL" id="ABGD02000018">
    <property type="protein sequence ID" value="EDS10966.1"/>
    <property type="molecule type" value="Genomic_DNA"/>
</dbReference>
<dbReference type="HOGENOM" id="CLU_3228805_0_0_9"/>
<gene>
    <name evidence="2" type="ORF">ANACOL_02147</name>
</gene>
<feature type="region of interest" description="Disordered" evidence="1">
    <location>
        <begin position="1"/>
        <end position="43"/>
    </location>
</feature>
<proteinExistence type="predicted"/>
<organism evidence="2 3">
    <name type="scientific">Anaerotruncus colihominis DSM 17241</name>
    <dbReference type="NCBI Taxonomy" id="445972"/>
    <lineage>
        <taxon>Bacteria</taxon>
        <taxon>Bacillati</taxon>
        <taxon>Bacillota</taxon>
        <taxon>Clostridia</taxon>
        <taxon>Eubacteriales</taxon>
        <taxon>Oscillospiraceae</taxon>
        <taxon>Anaerotruncus</taxon>
    </lineage>
</organism>
<reference evidence="2" key="2">
    <citation type="submission" date="2013-09" db="EMBL/GenBank/DDBJ databases">
        <title>Draft genome sequence of Anaerotruncus colihominis(DSM 17241).</title>
        <authorList>
            <person name="Sudarsanam P."/>
            <person name="Ley R."/>
            <person name="Guruge J."/>
            <person name="Turnbaugh P.J."/>
            <person name="Mahowald M."/>
            <person name="Liep D."/>
            <person name="Gordon J."/>
        </authorList>
    </citation>
    <scope>NUCLEOTIDE SEQUENCE</scope>
    <source>
        <strain evidence="2">DSM 17241</strain>
    </source>
</reference>
<name>B0PBJ0_9FIRM</name>
<evidence type="ECO:0000256" key="1">
    <source>
        <dbReference type="SAM" id="MobiDB-lite"/>
    </source>
</evidence>
<protein>
    <submittedName>
        <fullName evidence="2">Uncharacterized protein</fullName>
    </submittedName>
</protein>
<sequence length="43" mass="4704">MAECGIITKLSRANNTNADQTTAHSTLKNEQREGKNRSETGRA</sequence>
<feature type="compositionally biased region" description="Polar residues" evidence="1">
    <location>
        <begin position="11"/>
        <end position="26"/>
    </location>
</feature>
<dbReference type="Proteomes" id="UP000003803">
    <property type="component" value="Unassembled WGS sequence"/>
</dbReference>
<feature type="compositionally biased region" description="Basic and acidic residues" evidence="1">
    <location>
        <begin position="27"/>
        <end position="43"/>
    </location>
</feature>